<dbReference type="InterPro" id="IPR002293">
    <property type="entry name" value="AA/rel_permease1"/>
</dbReference>
<feature type="transmembrane region" description="Helical" evidence="6">
    <location>
        <begin position="45"/>
        <end position="68"/>
    </location>
</feature>
<feature type="transmembrane region" description="Helical" evidence="6">
    <location>
        <begin position="122"/>
        <end position="154"/>
    </location>
</feature>
<evidence type="ECO:0000256" key="1">
    <source>
        <dbReference type="ARBA" id="ARBA00004141"/>
    </source>
</evidence>
<gene>
    <name evidence="7" type="ORF">CANTEDRAFT_135564</name>
</gene>
<dbReference type="Proteomes" id="UP000000707">
    <property type="component" value="Unassembled WGS sequence"/>
</dbReference>
<organism evidence="8">
    <name type="scientific">Candida tenuis (strain ATCC 10573 / BCRC 21748 / CBS 615 / JCM 9827 / NBRC 10315 / NRRL Y-1498 / VKM Y-70)</name>
    <name type="common">Yeast</name>
    <name type="synonym">Yamadazyma tenuis</name>
    <dbReference type="NCBI Taxonomy" id="590646"/>
    <lineage>
        <taxon>Eukaryota</taxon>
        <taxon>Fungi</taxon>
        <taxon>Dikarya</taxon>
        <taxon>Ascomycota</taxon>
        <taxon>Saccharomycotina</taxon>
        <taxon>Pichiomycetes</taxon>
        <taxon>Debaryomycetaceae</taxon>
        <taxon>Yamadazyma</taxon>
    </lineage>
</organism>
<dbReference type="PANTHER" id="PTHR45649:SF16">
    <property type="entry name" value="7-KETO 8-AMINOPELARGONIC ACID TRANSPORTER"/>
    <property type="match status" value="1"/>
</dbReference>
<evidence type="ECO:0000313" key="7">
    <source>
        <dbReference type="EMBL" id="EGV61625.1"/>
    </source>
</evidence>
<dbReference type="Pfam" id="PF13520">
    <property type="entry name" value="AA_permease_2"/>
    <property type="match status" value="1"/>
</dbReference>
<keyword evidence="2" id="KW-0813">Transport</keyword>
<evidence type="ECO:0000256" key="2">
    <source>
        <dbReference type="ARBA" id="ARBA00022448"/>
    </source>
</evidence>
<keyword evidence="4 6" id="KW-1133">Transmembrane helix</keyword>
<feature type="transmembrane region" description="Helical" evidence="6">
    <location>
        <begin position="273"/>
        <end position="294"/>
    </location>
</feature>
<feature type="transmembrane region" description="Helical" evidence="6">
    <location>
        <begin position="166"/>
        <end position="187"/>
    </location>
</feature>
<dbReference type="PIRSF" id="PIRSF006060">
    <property type="entry name" value="AA_transporter"/>
    <property type="match status" value="1"/>
</dbReference>
<keyword evidence="5 6" id="KW-0472">Membrane</keyword>
<feature type="transmembrane region" description="Helical" evidence="6">
    <location>
        <begin position="463"/>
        <end position="482"/>
    </location>
</feature>
<feature type="transmembrane region" description="Helical" evidence="6">
    <location>
        <begin position="401"/>
        <end position="425"/>
    </location>
</feature>
<dbReference type="Gene3D" id="1.20.1740.10">
    <property type="entry name" value="Amino acid/polyamine transporter I"/>
    <property type="match status" value="1"/>
</dbReference>
<name>G3B7I7_CANTC</name>
<feature type="transmembrane region" description="Helical" evidence="6">
    <location>
        <begin position="494"/>
        <end position="516"/>
    </location>
</feature>
<evidence type="ECO:0000256" key="4">
    <source>
        <dbReference type="ARBA" id="ARBA00022989"/>
    </source>
</evidence>
<dbReference type="AlphaFoldDB" id="G3B7I7"/>
<accession>G3B7I7</accession>
<evidence type="ECO:0000256" key="6">
    <source>
        <dbReference type="SAM" id="Phobius"/>
    </source>
</evidence>
<dbReference type="GO" id="GO:0022857">
    <property type="term" value="F:transmembrane transporter activity"/>
    <property type="evidence" value="ECO:0007669"/>
    <property type="project" value="InterPro"/>
</dbReference>
<evidence type="ECO:0008006" key="9">
    <source>
        <dbReference type="Google" id="ProtNLM"/>
    </source>
</evidence>
<dbReference type="eggNOG" id="KOG1289">
    <property type="taxonomic scope" value="Eukaryota"/>
</dbReference>
<feature type="transmembrane region" description="Helical" evidence="6">
    <location>
        <begin position="74"/>
        <end position="92"/>
    </location>
</feature>
<reference evidence="7 8" key="1">
    <citation type="journal article" date="2011" name="Proc. Natl. Acad. Sci. U.S.A.">
        <title>Comparative genomics of xylose-fermenting fungi for enhanced biofuel production.</title>
        <authorList>
            <person name="Wohlbach D.J."/>
            <person name="Kuo A."/>
            <person name="Sato T.K."/>
            <person name="Potts K.M."/>
            <person name="Salamov A.A."/>
            <person name="LaButti K.M."/>
            <person name="Sun H."/>
            <person name="Clum A."/>
            <person name="Pangilinan J.L."/>
            <person name="Lindquist E.A."/>
            <person name="Lucas S."/>
            <person name="Lapidus A."/>
            <person name="Jin M."/>
            <person name="Gunawan C."/>
            <person name="Balan V."/>
            <person name="Dale B.E."/>
            <person name="Jeffries T.W."/>
            <person name="Zinkel R."/>
            <person name="Barry K.W."/>
            <person name="Grigoriev I.V."/>
            <person name="Gasch A.P."/>
        </authorList>
    </citation>
    <scope>NUCLEOTIDE SEQUENCE [LARGE SCALE GENOMIC DNA]</scope>
    <source>
        <strain evidence="8">ATCC 10573 / BCRC 21748 / CBS 615 / JCM 9827 / NBRC 10315 / NRRL Y-1498 / VKM Y-70</strain>
    </source>
</reference>
<dbReference type="PANTHER" id="PTHR45649">
    <property type="entry name" value="AMINO-ACID PERMEASE BAT1"/>
    <property type="match status" value="1"/>
</dbReference>
<dbReference type="EMBL" id="GL996527">
    <property type="protein sequence ID" value="EGV61625.1"/>
    <property type="molecule type" value="Genomic_DNA"/>
</dbReference>
<comment type="subcellular location">
    <subcellularLocation>
        <location evidence="1">Membrane</location>
        <topology evidence="1">Multi-pass membrane protein</topology>
    </subcellularLocation>
</comment>
<evidence type="ECO:0000256" key="3">
    <source>
        <dbReference type="ARBA" id="ARBA00022692"/>
    </source>
</evidence>
<keyword evidence="3 6" id="KW-0812">Transmembrane</keyword>
<feature type="transmembrane region" description="Helical" evidence="6">
    <location>
        <begin position="231"/>
        <end position="253"/>
    </location>
</feature>
<dbReference type="GO" id="GO:0016020">
    <property type="term" value="C:membrane"/>
    <property type="evidence" value="ECO:0007669"/>
    <property type="project" value="UniProtKB-SubCell"/>
</dbReference>
<evidence type="ECO:0000256" key="5">
    <source>
        <dbReference type="ARBA" id="ARBA00023136"/>
    </source>
</evidence>
<feature type="transmembrane region" description="Helical" evidence="6">
    <location>
        <begin position="375"/>
        <end position="395"/>
    </location>
</feature>
<evidence type="ECO:0000313" key="8">
    <source>
        <dbReference type="Proteomes" id="UP000000707"/>
    </source>
</evidence>
<protein>
    <recommendedName>
        <fullName evidence="9">Amino acid transporter</fullName>
    </recommendedName>
</protein>
<sequence length="530" mass="56992">MSDKNCFTVSEKTPFEASTAINDASSDANHQSPLEKRFNVWSTSALQFSLICSALAIGTFLSTVVGVGGSPGLIYGYILAVTFDLFICYSLAEIASAYPHSSAQIHWTYVLAPRGTKRGMSFAVGILSCAGWIFACFSSTYVATGFFYALVAVYNPDFAPTNWQMYLTYAAIVVVGSCINAVAVAALPFITHMLVGIINSTTVFILVALLVKSSPKQSASFVFSTFINETGWSSDGLVFFLGLLPSIASVTLYDGACHMTDEIDKPEVHIPWVMVLSNTSSAILGLVAAIIYMFCTKNVDTLSSPIGGQPIVQLMMDAFESNALTTVGVVALIMSFVGSSFTYYTTTSRLFWSFARSNGLPFGDIFAAVNSTLKVPVNAVGLVTALCLILGLIILGSSSALTAVLGSSMVCINLSYIFPIGALLWRSGFSRNIRTRYADGPDVLSMMVVDPKTALPYFHLGKFGVVLNVASVVWVCFIMVWLNFPTVHPVQSGTMNYACVVLGSTAVVGVIFWFAARKKYDHDVNGKHVI</sequence>
<proteinExistence type="predicted"/>
<feature type="transmembrane region" description="Helical" evidence="6">
    <location>
        <begin position="323"/>
        <end position="344"/>
    </location>
</feature>
<feature type="transmembrane region" description="Helical" evidence="6">
    <location>
        <begin position="194"/>
        <end position="211"/>
    </location>
</feature>
<keyword evidence="8" id="KW-1185">Reference proteome</keyword>
<dbReference type="OrthoDB" id="3257095at2759"/>
<dbReference type="HOGENOM" id="CLU_004495_2_3_1"/>